<evidence type="ECO:0000313" key="1">
    <source>
        <dbReference type="EMBL" id="EQD26099.1"/>
    </source>
</evidence>
<gene>
    <name evidence="1" type="ORF">B1A_22003</name>
</gene>
<sequence>MMQPDVDAVMDFVKVASRNSKEVYLILESSGGDGNVSEKLLHVFREVFTKSFNVIVPNLAKSAATMLSIGADKIIMGTNSELGPIDPQIAVMLPTGQTQYVPAKSITGTLTKIKEEIEKNEKLATMYYPVLQQIRPETIKFCEDAIAFSTSFAKRWLKEGAMKGKSESDIKKTASELTTGDRFNMHGSVINHQDA</sequence>
<name>T0ZAX0_9ZZZZ</name>
<protein>
    <submittedName>
        <fullName evidence="1">Protein containing DUF114</fullName>
    </submittedName>
</protein>
<dbReference type="SUPFAM" id="SSF52096">
    <property type="entry name" value="ClpP/crotonase"/>
    <property type="match status" value="1"/>
</dbReference>
<proteinExistence type="predicted"/>
<dbReference type="PANTHER" id="PTHR35984">
    <property type="entry name" value="PERIPLASMIC SERINE PROTEASE"/>
    <property type="match status" value="1"/>
</dbReference>
<dbReference type="Gene3D" id="3.90.226.10">
    <property type="entry name" value="2-enoyl-CoA Hydratase, Chain A, domain 1"/>
    <property type="match status" value="1"/>
</dbReference>
<feature type="non-terminal residue" evidence="1">
    <location>
        <position position="195"/>
    </location>
</feature>
<accession>T0ZAX0</accession>
<organism evidence="1">
    <name type="scientific">mine drainage metagenome</name>
    <dbReference type="NCBI Taxonomy" id="410659"/>
    <lineage>
        <taxon>unclassified sequences</taxon>
        <taxon>metagenomes</taxon>
        <taxon>ecological metagenomes</taxon>
    </lineage>
</organism>
<dbReference type="AlphaFoldDB" id="T0ZAX0"/>
<dbReference type="EMBL" id="AUZX01016265">
    <property type="protein sequence ID" value="EQD26099.1"/>
    <property type="molecule type" value="Genomic_DNA"/>
</dbReference>
<reference evidence="1" key="2">
    <citation type="journal article" date="2014" name="ISME J.">
        <title>Microbial stratification in low pH oxic and suboxic macroscopic growths along an acid mine drainage.</title>
        <authorList>
            <person name="Mendez-Garcia C."/>
            <person name="Mesa V."/>
            <person name="Sprenger R.R."/>
            <person name="Richter M."/>
            <person name="Diez M.S."/>
            <person name="Solano J."/>
            <person name="Bargiela R."/>
            <person name="Golyshina O.V."/>
            <person name="Manteca A."/>
            <person name="Ramos J.L."/>
            <person name="Gallego J.R."/>
            <person name="Llorente I."/>
            <person name="Martins Dos Santos V.A."/>
            <person name="Jensen O.N."/>
            <person name="Pelaez A.I."/>
            <person name="Sanchez J."/>
            <person name="Ferrer M."/>
        </authorList>
    </citation>
    <scope>NUCLEOTIDE SEQUENCE</scope>
</reference>
<dbReference type="Pfam" id="PF01972">
    <property type="entry name" value="SDH_protease"/>
    <property type="match status" value="1"/>
</dbReference>
<dbReference type="GO" id="GO:0016020">
    <property type="term" value="C:membrane"/>
    <property type="evidence" value="ECO:0007669"/>
    <property type="project" value="InterPro"/>
</dbReference>
<reference evidence="1" key="1">
    <citation type="submission" date="2013-08" db="EMBL/GenBank/DDBJ databases">
        <authorList>
            <person name="Mendez C."/>
            <person name="Richter M."/>
            <person name="Ferrer M."/>
            <person name="Sanchez J."/>
        </authorList>
    </citation>
    <scope>NUCLEOTIDE SEQUENCE</scope>
</reference>
<comment type="caution">
    <text evidence="1">The sequence shown here is derived from an EMBL/GenBank/DDBJ whole genome shotgun (WGS) entry which is preliminary data.</text>
</comment>
<dbReference type="InterPro" id="IPR002825">
    <property type="entry name" value="Pept_S49_ser-pept_pro"/>
</dbReference>
<dbReference type="InterPro" id="IPR029045">
    <property type="entry name" value="ClpP/crotonase-like_dom_sf"/>
</dbReference>
<dbReference type="PANTHER" id="PTHR35984:SF1">
    <property type="entry name" value="PERIPLASMIC SERINE PROTEASE"/>
    <property type="match status" value="1"/>
</dbReference>